<dbReference type="eggNOG" id="KOG0613">
    <property type="taxonomic scope" value="Eukaryota"/>
</dbReference>
<dbReference type="PROSITE" id="PS50011">
    <property type="entry name" value="PROTEIN_KINASE_DOM"/>
    <property type="match status" value="1"/>
</dbReference>
<name>A3GI25_PICST</name>
<dbReference type="HOGENOM" id="CLU_696592_0_0_1"/>
<dbReference type="CDD" id="cd00180">
    <property type="entry name" value="PKc"/>
    <property type="match status" value="1"/>
</dbReference>
<dbReference type="KEGG" id="pic:PICST_29193"/>
<sequence>MASTSVTSETKQTFKTTTTTTFDEIFNKLPNSLPRRVTQDTKRSLLPLDKKLLTELSSFHSIVPAQFTMDDIPVQAFERQINRANYLSEDSIVDRYGIPRREIGKGCFGTAYKLMRLSDLHPFTVKYVSFTSTPLLTKSMVLREFYYTRRLSSKYVARSLDLMISSSRPDEMMIVQDYAAGIDLFDAITKNLSKFRSIRYSERIVKQVIEAICHCHSEGIGHNDIKLENIRYSPMTDQIKLIDFGLSTRLAELATEENISYLMSSGTPGLLDHNCRKALPDCTMFFGDTTVKRMSMAKDMFALGLLAFSVISRGNSLWDNSDFEDRDYCTFFETRELTQMIHYIRDVEGDRQDRAIMFKPVLEKMVEPQDGRRLTFSNLVKSDWYTSIYELGDSKY</sequence>
<evidence type="ECO:0000313" key="2">
    <source>
        <dbReference type="EMBL" id="EAZ63159.2"/>
    </source>
</evidence>
<dbReference type="InterPro" id="IPR011009">
    <property type="entry name" value="Kinase-like_dom_sf"/>
</dbReference>
<dbReference type="RefSeq" id="XP_001387182.2">
    <property type="nucleotide sequence ID" value="XM_001387145.1"/>
</dbReference>
<dbReference type="SUPFAM" id="SSF56112">
    <property type="entry name" value="Protein kinase-like (PK-like)"/>
    <property type="match status" value="1"/>
</dbReference>
<keyword evidence="3" id="KW-1185">Reference proteome</keyword>
<reference evidence="2 3" key="1">
    <citation type="journal article" date="2007" name="Nat. Biotechnol.">
        <title>Genome sequence of the lignocellulose-bioconverting and xylose-fermenting yeast Pichia stipitis.</title>
        <authorList>
            <person name="Jeffries T.W."/>
            <person name="Grigoriev I.V."/>
            <person name="Grimwood J."/>
            <person name="Laplaza J.M."/>
            <person name="Aerts A."/>
            <person name="Salamov A."/>
            <person name="Schmutz J."/>
            <person name="Lindquist E."/>
            <person name="Dehal P."/>
            <person name="Shapiro H."/>
            <person name="Jin Y.S."/>
            <person name="Passoth V."/>
            <person name="Richardson P.M."/>
        </authorList>
    </citation>
    <scope>NUCLEOTIDE SEQUENCE [LARGE SCALE GENOMIC DNA]</scope>
    <source>
        <strain evidence="3">ATCC 58785 / CBS 6054 / NBRC 10063 / NRRL Y-11545</strain>
    </source>
</reference>
<dbReference type="EMBL" id="AAVQ01000002">
    <property type="protein sequence ID" value="EAZ63159.2"/>
    <property type="molecule type" value="Genomic_DNA"/>
</dbReference>
<dbReference type="AlphaFoldDB" id="A3GI25"/>
<protein>
    <recommendedName>
        <fullName evidence="1">Protein kinase domain-containing protein</fullName>
    </recommendedName>
</protein>
<dbReference type="STRING" id="322104.A3GI25"/>
<dbReference type="Proteomes" id="UP000002258">
    <property type="component" value="Chromosome 1"/>
</dbReference>
<dbReference type="InParanoid" id="A3GI25"/>
<dbReference type="PANTHER" id="PTHR24347">
    <property type="entry name" value="SERINE/THREONINE-PROTEIN KINASE"/>
    <property type="match status" value="1"/>
</dbReference>
<comment type="caution">
    <text evidence="2">The sequence shown here is derived from an EMBL/GenBank/DDBJ whole genome shotgun (WGS) entry which is preliminary data.</text>
</comment>
<dbReference type="Gene3D" id="1.10.510.10">
    <property type="entry name" value="Transferase(Phosphotransferase) domain 1"/>
    <property type="match status" value="1"/>
</dbReference>
<dbReference type="GO" id="GO:0005524">
    <property type="term" value="F:ATP binding"/>
    <property type="evidence" value="ECO:0007669"/>
    <property type="project" value="InterPro"/>
</dbReference>
<proteinExistence type="predicted"/>
<evidence type="ECO:0000313" key="3">
    <source>
        <dbReference type="Proteomes" id="UP000002258"/>
    </source>
</evidence>
<dbReference type="GeneID" id="4851924"/>
<gene>
    <name evidence="2" type="ORF">PICST_29193</name>
</gene>
<dbReference type="Pfam" id="PF00069">
    <property type="entry name" value="Pkinase"/>
    <property type="match status" value="1"/>
</dbReference>
<accession>A3GI25</accession>
<dbReference type="OrthoDB" id="1668230at2759"/>
<evidence type="ECO:0000259" key="1">
    <source>
        <dbReference type="PROSITE" id="PS50011"/>
    </source>
</evidence>
<organism evidence="2 3">
    <name type="scientific">Scheffersomyces stipitis (strain ATCC 58785 / CBS 6054 / NBRC 10063 / NRRL Y-11545)</name>
    <name type="common">Yeast</name>
    <name type="synonym">Pichia stipitis</name>
    <dbReference type="NCBI Taxonomy" id="322104"/>
    <lineage>
        <taxon>Eukaryota</taxon>
        <taxon>Fungi</taxon>
        <taxon>Dikarya</taxon>
        <taxon>Ascomycota</taxon>
        <taxon>Saccharomycotina</taxon>
        <taxon>Pichiomycetes</taxon>
        <taxon>Debaryomycetaceae</taxon>
        <taxon>Scheffersomyces</taxon>
    </lineage>
</organism>
<dbReference type="GO" id="GO:0004672">
    <property type="term" value="F:protein kinase activity"/>
    <property type="evidence" value="ECO:0007669"/>
    <property type="project" value="InterPro"/>
</dbReference>
<dbReference type="InterPro" id="IPR000719">
    <property type="entry name" value="Prot_kinase_dom"/>
</dbReference>
<feature type="domain" description="Protein kinase" evidence="1">
    <location>
        <begin position="97"/>
        <end position="385"/>
    </location>
</feature>
<dbReference type="SMART" id="SM00220">
    <property type="entry name" value="S_TKc"/>
    <property type="match status" value="1"/>
</dbReference>